<dbReference type="RefSeq" id="XP_013757884.1">
    <property type="nucleotide sequence ID" value="XM_013902430.1"/>
</dbReference>
<comment type="similarity">
    <text evidence="1">Belongs to the major facilitator superfamily.</text>
</comment>
<evidence type="ECO:0000256" key="1">
    <source>
        <dbReference type="ARBA" id="ARBA00008335"/>
    </source>
</evidence>
<accession>A0A0L0DB45</accession>
<feature type="transmembrane region" description="Helical" evidence="2">
    <location>
        <begin position="282"/>
        <end position="301"/>
    </location>
</feature>
<feature type="transmembrane region" description="Helical" evidence="2">
    <location>
        <begin position="310"/>
        <end position="328"/>
    </location>
</feature>
<keyword evidence="2" id="KW-0472">Membrane</keyword>
<dbReference type="SUPFAM" id="SSF103473">
    <property type="entry name" value="MFS general substrate transporter"/>
    <property type="match status" value="1"/>
</dbReference>
<keyword evidence="2" id="KW-0812">Transmembrane</keyword>
<dbReference type="PANTHER" id="PTHR11328:SF24">
    <property type="entry name" value="MAJOR FACILITATOR SUPERFAMILY (MFS) PROFILE DOMAIN-CONTAINING PROTEIN"/>
    <property type="match status" value="1"/>
</dbReference>
<feature type="transmembrane region" description="Helical" evidence="2">
    <location>
        <begin position="161"/>
        <end position="181"/>
    </location>
</feature>
<dbReference type="InterPro" id="IPR039672">
    <property type="entry name" value="MFS_2"/>
</dbReference>
<dbReference type="Gene3D" id="1.20.1250.20">
    <property type="entry name" value="MFS general substrate transporter like domains"/>
    <property type="match status" value="2"/>
</dbReference>
<dbReference type="STRING" id="461836.A0A0L0DB45"/>
<feature type="transmembrane region" description="Helical" evidence="2">
    <location>
        <begin position="23"/>
        <end position="46"/>
    </location>
</feature>
<dbReference type="GO" id="GO:0005886">
    <property type="term" value="C:plasma membrane"/>
    <property type="evidence" value="ECO:0007669"/>
    <property type="project" value="TreeGrafter"/>
</dbReference>
<evidence type="ECO:0000313" key="4">
    <source>
        <dbReference type="Proteomes" id="UP000054408"/>
    </source>
</evidence>
<proteinExistence type="inferred from homology"/>
<feature type="transmembrane region" description="Helical" evidence="2">
    <location>
        <begin position="92"/>
        <end position="109"/>
    </location>
</feature>
<feature type="transmembrane region" description="Helical" evidence="2">
    <location>
        <begin position="334"/>
        <end position="353"/>
    </location>
</feature>
<dbReference type="OrthoDB" id="197206at2759"/>
<evidence type="ECO:0000256" key="2">
    <source>
        <dbReference type="SAM" id="Phobius"/>
    </source>
</evidence>
<feature type="transmembrane region" description="Helical" evidence="2">
    <location>
        <begin position="411"/>
        <end position="435"/>
    </location>
</feature>
<gene>
    <name evidence="3" type="ORF">AMSG_05476</name>
</gene>
<name>A0A0L0DB45_THETB</name>
<feature type="transmembrane region" description="Helical" evidence="2">
    <location>
        <begin position="193"/>
        <end position="213"/>
    </location>
</feature>
<feature type="transmembrane region" description="Helical" evidence="2">
    <location>
        <begin position="245"/>
        <end position="270"/>
    </location>
</feature>
<feature type="transmembrane region" description="Helical" evidence="2">
    <location>
        <begin position="121"/>
        <end position="140"/>
    </location>
</feature>
<dbReference type="EMBL" id="GL349455">
    <property type="protein sequence ID" value="KNC49465.1"/>
    <property type="molecule type" value="Genomic_DNA"/>
</dbReference>
<dbReference type="Pfam" id="PF13347">
    <property type="entry name" value="MFS_2"/>
    <property type="match status" value="1"/>
</dbReference>
<keyword evidence="2" id="KW-1133">Transmembrane helix</keyword>
<dbReference type="InterPro" id="IPR036259">
    <property type="entry name" value="MFS_trans_sf"/>
</dbReference>
<dbReference type="Proteomes" id="UP000054408">
    <property type="component" value="Unassembled WGS sequence"/>
</dbReference>
<dbReference type="AlphaFoldDB" id="A0A0L0DB45"/>
<reference evidence="3 4" key="1">
    <citation type="submission" date="2010-05" db="EMBL/GenBank/DDBJ databases">
        <title>The Genome Sequence of Thecamonas trahens ATCC 50062.</title>
        <authorList>
            <consortium name="The Broad Institute Genome Sequencing Platform"/>
            <person name="Russ C."/>
            <person name="Cuomo C."/>
            <person name="Shea T."/>
            <person name="Young S.K."/>
            <person name="Zeng Q."/>
            <person name="Koehrsen M."/>
            <person name="Haas B."/>
            <person name="Borodovsky M."/>
            <person name="Guigo R."/>
            <person name="Alvarado L."/>
            <person name="Berlin A."/>
            <person name="Bochicchio J."/>
            <person name="Borenstein D."/>
            <person name="Chapman S."/>
            <person name="Chen Z."/>
            <person name="Freedman E."/>
            <person name="Gellesch M."/>
            <person name="Goldberg J."/>
            <person name="Griggs A."/>
            <person name="Gujja S."/>
            <person name="Heilman E."/>
            <person name="Heiman D."/>
            <person name="Hepburn T."/>
            <person name="Howarth C."/>
            <person name="Jen D."/>
            <person name="Larson L."/>
            <person name="Mehta T."/>
            <person name="Park D."/>
            <person name="Pearson M."/>
            <person name="Roberts A."/>
            <person name="Saif S."/>
            <person name="Shenoy N."/>
            <person name="Sisk P."/>
            <person name="Stolte C."/>
            <person name="Sykes S."/>
            <person name="Thomson T."/>
            <person name="Walk T."/>
            <person name="White J."/>
            <person name="Yandava C."/>
            <person name="Burger G."/>
            <person name="Gray M.W."/>
            <person name="Holland P.W.H."/>
            <person name="King N."/>
            <person name="Lang F.B.F."/>
            <person name="Roger A.J."/>
            <person name="Ruiz-Trillo I."/>
            <person name="Lander E."/>
            <person name="Nusbaum C."/>
        </authorList>
    </citation>
    <scope>NUCLEOTIDE SEQUENCE [LARGE SCALE GENOMIC DNA]</scope>
    <source>
        <strain evidence="3 4">ATCC 50062</strain>
    </source>
</reference>
<dbReference type="eggNOG" id="KOG4830">
    <property type="taxonomic scope" value="Eukaryota"/>
</dbReference>
<keyword evidence="4" id="KW-1185">Reference proteome</keyword>
<organism evidence="3 4">
    <name type="scientific">Thecamonas trahens ATCC 50062</name>
    <dbReference type="NCBI Taxonomy" id="461836"/>
    <lineage>
        <taxon>Eukaryota</taxon>
        <taxon>Apusozoa</taxon>
        <taxon>Apusomonadida</taxon>
        <taxon>Apusomonadidae</taxon>
        <taxon>Thecamonas</taxon>
    </lineage>
</organism>
<dbReference type="GeneID" id="25564886"/>
<dbReference type="OMA" id="LPMAEWF"/>
<dbReference type="PANTHER" id="PTHR11328">
    <property type="entry name" value="MAJOR FACILITATOR SUPERFAMILY DOMAIN-CONTAINING PROTEIN"/>
    <property type="match status" value="1"/>
</dbReference>
<sequence>MARGAGIGGEGAGRRYVKTAHKVGFAFGAVPSALTATIIGFFFAPFLLETALLSPQQVAAILLIGRCWDAVTDPSAGFLVARTSSRFGRLRVWIAAAIFPAAISYGLLWLTLPEWSPAARFAYYTGVYCTYQMLFTAYYVPYTSLTMQISPISAERDAVTAVRMIAEILAVLIGVGGQGFMVADSDAADGYRLAGLVNGCLAVVSGLILLITVPQLGAAYEVTDDRCAHLSLLAGLRVSISFRPYFVLTMIFLCAWISVLLVQTNILLYIKYALDIEGHFQFILITLLFTASASMPVWAWLSGRRGRKPTFVAGVICFALPLLSLFIMPVRQPIPMYFVASIAGVGFGAAYYVPWSMLPDVLDEYEFGSGITLAASTYVLSLGGYRNPPSKAEKEAFGWPDDVDQPSSLDLTLRCLVSFAPALFLSTSLIFLYIYPISESQRKANKAALLAAAANRPVVALRDDVPLLSGRGV</sequence>
<dbReference type="GO" id="GO:0015293">
    <property type="term" value="F:symporter activity"/>
    <property type="evidence" value="ECO:0007669"/>
    <property type="project" value="InterPro"/>
</dbReference>
<protein>
    <submittedName>
        <fullName evidence="3">Major facilitator superfamily transporter domain-containing protein 2</fullName>
    </submittedName>
</protein>
<evidence type="ECO:0000313" key="3">
    <source>
        <dbReference type="EMBL" id="KNC49465.1"/>
    </source>
</evidence>
<dbReference type="GO" id="GO:0008643">
    <property type="term" value="P:carbohydrate transport"/>
    <property type="evidence" value="ECO:0007669"/>
    <property type="project" value="InterPro"/>
</dbReference>